<dbReference type="AlphaFoldDB" id="A0AAD9ZC91"/>
<feature type="compositionally biased region" description="Low complexity" evidence="1">
    <location>
        <begin position="157"/>
        <end position="177"/>
    </location>
</feature>
<proteinExistence type="predicted"/>
<feature type="compositionally biased region" description="Pro residues" evidence="1">
    <location>
        <begin position="116"/>
        <end position="131"/>
    </location>
</feature>
<protein>
    <submittedName>
        <fullName evidence="2">Uncharacterized protein</fullName>
    </submittedName>
</protein>
<name>A0AAD9ZC91_9LECA</name>
<keyword evidence="3" id="KW-1185">Reference proteome</keyword>
<sequence>MMNNDQLPASHTAYAPSTFDASIYRMSGIQTHTQDPISPVHAEGVAPRTAYKPEGTSQPSATLATGPHGYPPAQPGAAAPKPTATSALSSTHAPPTPQPGAVSSPAPPATTAKASLPPPPKAGEKPMPPEYYAPVHSTPTQPQPYPPQMAQPPLGPSPNGMPSGSTTSTTTQPSFAPSKPPTTLSTSAETPTRASLEHPPGYVQNPYASDMTPAQRLAAAQEENQTESLPSLGYANNAKAGGNAGFGEDESVWDMATKWAKKTGEHASELHGQVWEKIDELSKSK</sequence>
<accession>A0AAD9ZC91</accession>
<gene>
    <name evidence="2" type="ORF">OEA41_001371</name>
</gene>
<dbReference type="EMBL" id="JASNWA010000006">
    <property type="protein sequence ID" value="KAK3174127.1"/>
    <property type="molecule type" value="Genomic_DNA"/>
</dbReference>
<evidence type="ECO:0000256" key="1">
    <source>
        <dbReference type="SAM" id="MobiDB-lite"/>
    </source>
</evidence>
<feature type="compositionally biased region" description="Low complexity" evidence="1">
    <location>
        <begin position="99"/>
        <end position="115"/>
    </location>
</feature>
<feature type="region of interest" description="Disordered" evidence="1">
    <location>
        <begin position="30"/>
        <end position="246"/>
    </location>
</feature>
<feature type="region of interest" description="Disordered" evidence="1">
    <location>
        <begin position="263"/>
        <end position="285"/>
    </location>
</feature>
<comment type="caution">
    <text evidence="2">The sequence shown here is derived from an EMBL/GenBank/DDBJ whole genome shotgun (WGS) entry which is preliminary data.</text>
</comment>
<feature type="compositionally biased region" description="Polar residues" evidence="1">
    <location>
        <begin position="181"/>
        <end position="193"/>
    </location>
</feature>
<evidence type="ECO:0000313" key="3">
    <source>
        <dbReference type="Proteomes" id="UP001276659"/>
    </source>
</evidence>
<evidence type="ECO:0000313" key="2">
    <source>
        <dbReference type="EMBL" id="KAK3174127.1"/>
    </source>
</evidence>
<organism evidence="2 3">
    <name type="scientific">Lepraria neglecta</name>
    <dbReference type="NCBI Taxonomy" id="209136"/>
    <lineage>
        <taxon>Eukaryota</taxon>
        <taxon>Fungi</taxon>
        <taxon>Dikarya</taxon>
        <taxon>Ascomycota</taxon>
        <taxon>Pezizomycotina</taxon>
        <taxon>Lecanoromycetes</taxon>
        <taxon>OSLEUM clade</taxon>
        <taxon>Lecanoromycetidae</taxon>
        <taxon>Lecanorales</taxon>
        <taxon>Lecanorineae</taxon>
        <taxon>Stereocaulaceae</taxon>
        <taxon>Lepraria</taxon>
    </lineage>
</organism>
<dbReference type="Proteomes" id="UP001276659">
    <property type="component" value="Unassembled WGS sequence"/>
</dbReference>
<feature type="compositionally biased region" description="Low complexity" evidence="1">
    <location>
        <begin position="75"/>
        <end position="91"/>
    </location>
</feature>
<feature type="compositionally biased region" description="Pro residues" evidence="1">
    <location>
        <begin position="141"/>
        <end position="156"/>
    </location>
</feature>
<reference evidence="2" key="1">
    <citation type="submission" date="2022-11" db="EMBL/GenBank/DDBJ databases">
        <title>Chromosomal genome sequence assembly and mating type (MAT) locus characterization of the leprose asexual lichenized fungus Lepraria neglecta (Nyl.) Erichsen.</title>
        <authorList>
            <person name="Allen J.L."/>
            <person name="Pfeffer B."/>
        </authorList>
    </citation>
    <scope>NUCLEOTIDE SEQUENCE</scope>
    <source>
        <strain evidence="2">Allen 5258</strain>
    </source>
</reference>